<dbReference type="EMBL" id="FSRA01000001">
    <property type="protein sequence ID" value="SIN69820.1"/>
    <property type="molecule type" value="Genomic_DNA"/>
</dbReference>
<gene>
    <name evidence="1" type="ORF">SAMN04488055_0718</name>
</gene>
<dbReference type="STRING" id="536979.SAMN04488055_0718"/>
<proteinExistence type="predicted"/>
<dbReference type="InterPro" id="IPR036280">
    <property type="entry name" value="Multihaem_cyt_sf"/>
</dbReference>
<accession>A0A1N6DGB2</accession>
<sequence length="335" mass="37610">MKRLILISIVLWGCGQPQQPKQAFEFKEKLSDYGFFTGELKTLTAAGGVQHYELSTPLFTDYALKDRFIVLPAGKSMQYRDSGTLDFPDSTFIIKNFAYNDTAHVKTLIETRLLFKDPFDQRWKVMNYLWNAEQTEAVKWITGKKVPITLLDDRQQRVTTVYQVPNTNDCKRCHSNNGELLPIGPKARNLHAHLQQWASNGSLKGMPALARVPVLPDWKDSVHYTVAQRARAYLDVNCAHCHTKGGDAYNTGLFLEYEQKDPAHLGFLKGPVSAGGGAGGLDYDILPGNADQSILAYRMNSTEPGTAMPELARTLVHKEGVALIRTWIDQLPRNQ</sequence>
<protein>
    <recommendedName>
        <fullName evidence="3">Cytochrome c domain-containing protein</fullName>
    </recommendedName>
</protein>
<keyword evidence="2" id="KW-1185">Reference proteome</keyword>
<reference evidence="1 2" key="1">
    <citation type="submission" date="2016-11" db="EMBL/GenBank/DDBJ databases">
        <authorList>
            <person name="Jaros S."/>
            <person name="Januszkiewicz K."/>
            <person name="Wedrychowicz H."/>
        </authorList>
    </citation>
    <scope>NUCLEOTIDE SEQUENCE [LARGE SCALE GENOMIC DNA]</scope>
    <source>
        <strain evidence="1 2">DSM 24787</strain>
    </source>
</reference>
<dbReference type="RefSeq" id="WP_074237911.1">
    <property type="nucleotide sequence ID" value="NZ_FSRA01000001.1"/>
</dbReference>
<dbReference type="NCBIfam" id="TIGR03806">
    <property type="entry name" value="chp_HNE_0200"/>
    <property type="match status" value="1"/>
</dbReference>
<organism evidence="1 2">
    <name type="scientific">Chitinophaga niabensis</name>
    <dbReference type="NCBI Taxonomy" id="536979"/>
    <lineage>
        <taxon>Bacteria</taxon>
        <taxon>Pseudomonadati</taxon>
        <taxon>Bacteroidota</taxon>
        <taxon>Chitinophagia</taxon>
        <taxon>Chitinophagales</taxon>
        <taxon>Chitinophagaceae</taxon>
        <taxon>Chitinophaga</taxon>
    </lineage>
</organism>
<name>A0A1N6DGB2_9BACT</name>
<dbReference type="OrthoDB" id="338827at2"/>
<evidence type="ECO:0000313" key="1">
    <source>
        <dbReference type="EMBL" id="SIN69820.1"/>
    </source>
</evidence>
<dbReference type="AlphaFoldDB" id="A0A1N6DGB2"/>
<dbReference type="InterPro" id="IPR022269">
    <property type="entry name" value="SO_2930-like_C"/>
</dbReference>
<evidence type="ECO:0000313" key="2">
    <source>
        <dbReference type="Proteomes" id="UP000185003"/>
    </source>
</evidence>
<dbReference type="SUPFAM" id="SSF48695">
    <property type="entry name" value="Multiheme cytochromes"/>
    <property type="match status" value="1"/>
</dbReference>
<evidence type="ECO:0008006" key="3">
    <source>
        <dbReference type="Google" id="ProtNLM"/>
    </source>
</evidence>
<dbReference type="Proteomes" id="UP000185003">
    <property type="component" value="Unassembled WGS sequence"/>
</dbReference>